<dbReference type="EMBL" id="QANS01000007">
    <property type="protein sequence ID" value="PTU30209.1"/>
    <property type="molecule type" value="Genomic_DNA"/>
</dbReference>
<organism evidence="1 2">
    <name type="scientific">Stenotrophobium rhamnosiphilum</name>
    <dbReference type="NCBI Taxonomy" id="2029166"/>
    <lineage>
        <taxon>Bacteria</taxon>
        <taxon>Pseudomonadati</taxon>
        <taxon>Pseudomonadota</taxon>
        <taxon>Gammaproteobacteria</taxon>
        <taxon>Nevskiales</taxon>
        <taxon>Nevskiaceae</taxon>
        <taxon>Stenotrophobium</taxon>
    </lineage>
</organism>
<dbReference type="InterPro" id="IPR014347">
    <property type="entry name" value="Tautomerase/MIF_sf"/>
</dbReference>
<name>A0A2T5MCA8_9GAMM</name>
<comment type="caution">
    <text evidence="1">The sequence shown here is derived from an EMBL/GenBank/DDBJ whole genome shotgun (WGS) entry which is preliminary data.</text>
</comment>
<dbReference type="Proteomes" id="UP000244248">
    <property type="component" value="Unassembled WGS sequence"/>
</dbReference>
<dbReference type="Gene3D" id="3.30.429.10">
    <property type="entry name" value="Macrophage Migration Inhibitory Factor"/>
    <property type="match status" value="1"/>
</dbReference>
<dbReference type="OrthoDB" id="8225112at2"/>
<evidence type="ECO:0000313" key="1">
    <source>
        <dbReference type="EMBL" id="PTU30209.1"/>
    </source>
</evidence>
<reference evidence="1 2" key="1">
    <citation type="submission" date="2018-04" db="EMBL/GenBank/DDBJ databases">
        <title>Novel species isolated from glacier.</title>
        <authorList>
            <person name="Liu Q."/>
            <person name="Xin Y.-H."/>
        </authorList>
    </citation>
    <scope>NUCLEOTIDE SEQUENCE [LARGE SCALE GENOMIC DNA]</scope>
    <source>
        <strain evidence="1 2">GT1R17</strain>
    </source>
</reference>
<dbReference type="AlphaFoldDB" id="A0A2T5MCA8"/>
<proteinExistence type="predicted"/>
<protein>
    <submittedName>
        <fullName evidence="1">Tautomerase</fullName>
    </submittedName>
</protein>
<accession>A0A2T5MCA8</accession>
<evidence type="ECO:0000313" key="2">
    <source>
        <dbReference type="Proteomes" id="UP000244248"/>
    </source>
</evidence>
<dbReference type="RefSeq" id="WP_107941554.1">
    <property type="nucleotide sequence ID" value="NZ_QANS01000007.1"/>
</dbReference>
<gene>
    <name evidence="1" type="ORF">CJD38_16850</name>
</gene>
<keyword evidence="2" id="KW-1185">Reference proteome</keyword>
<sequence>MPNIFVRVPKGAFPADARQRLVRNINDAAGAAEQIPNDPQKRFLTWVVVEEIESGMWTCGGLDVTAKALPCFAIVHVPAGVLNASARALYIKLMYEAFQQALPEGEQRQLLTSVILQDVADGDWGGNGIVWTLPKLAQAAGYAHLQHLTRASAAPAKNFESVP</sequence>